<keyword evidence="2" id="KW-1185">Reference proteome</keyword>
<protein>
    <submittedName>
        <fullName evidence="1">Uncharacterized protein</fullName>
    </submittedName>
</protein>
<dbReference type="AlphaFoldDB" id="A0A397TDA5"/>
<reference evidence="1 2" key="1">
    <citation type="submission" date="2018-06" db="EMBL/GenBank/DDBJ databases">
        <title>Comparative genomics reveals the genomic features of Rhizophagus irregularis, R. cerebriforme, R. diaphanum and Gigaspora rosea, and their symbiotic lifestyle signature.</title>
        <authorList>
            <person name="Morin E."/>
            <person name="San Clemente H."/>
            <person name="Chen E.C.H."/>
            <person name="De La Providencia I."/>
            <person name="Hainaut M."/>
            <person name="Kuo A."/>
            <person name="Kohler A."/>
            <person name="Murat C."/>
            <person name="Tang N."/>
            <person name="Roy S."/>
            <person name="Loubradou J."/>
            <person name="Henrissat B."/>
            <person name="Grigoriev I.V."/>
            <person name="Corradi N."/>
            <person name="Roux C."/>
            <person name="Martin F.M."/>
        </authorList>
    </citation>
    <scope>NUCLEOTIDE SEQUENCE [LARGE SCALE GENOMIC DNA]</scope>
    <source>
        <strain evidence="1 2">DAOM 227022</strain>
    </source>
</reference>
<dbReference type="EMBL" id="QKYT01000114">
    <property type="protein sequence ID" value="RIA92961.1"/>
    <property type="molecule type" value="Genomic_DNA"/>
</dbReference>
<comment type="caution">
    <text evidence="1">The sequence shown here is derived from an EMBL/GenBank/DDBJ whole genome shotgun (WGS) entry which is preliminary data.</text>
</comment>
<dbReference type="OrthoDB" id="2439498at2759"/>
<name>A0A397TDA5_9GLOM</name>
<evidence type="ECO:0000313" key="1">
    <source>
        <dbReference type="EMBL" id="RIA92961.1"/>
    </source>
</evidence>
<dbReference type="Proteomes" id="UP000265703">
    <property type="component" value="Unassembled WGS sequence"/>
</dbReference>
<organism evidence="1 2">
    <name type="scientific">Glomus cerebriforme</name>
    <dbReference type="NCBI Taxonomy" id="658196"/>
    <lineage>
        <taxon>Eukaryota</taxon>
        <taxon>Fungi</taxon>
        <taxon>Fungi incertae sedis</taxon>
        <taxon>Mucoromycota</taxon>
        <taxon>Glomeromycotina</taxon>
        <taxon>Glomeromycetes</taxon>
        <taxon>Glomerales</taxon>
        <taxon>Glomeraceae</taxon>
        <taxon>Glomus</taxon>
    </lineage>
</organism>
<evidence type="ECO:0000313" key="2">
    <source>
        <dbReference type="Proteomes" id="UP000265703"/>
    </source>
</evidence>
<accession>A0A397TDA5</accession>
<sequence length="108" mass="13240">MSDSNFWYFQFEIQQNKICKGCYVSQNYKEFLNEKENVNKFYEEENEELYLTFNIKLSSFYDTILKDNESNKENNEHEIDHYIIKDFKKNENSIVKNEDNYIIESDNE</sequence>
<gene>
    <name evidence="1" type="ORF">C1645_820033</name>
</gene>
<proteinExistence type="predicted"/>